<dbReference type="SUPFAM" id="SSF109854">
    <property type="entry name" value="DinB/YfiT-like putative metalloenzymes"/>
    <property type="match status" value="1"/>
</dbReference>
<dbReference type="InterPro" id="IPR024344">
    <property type="entry name" value="MDMPI_metal-binding"/>
</dbReference>
<dbReference type="Gene3D" id="1.20.120.450">
    <property type="entry name" value="dinb family like domain"/>
    <property type="match status" value="1"/>
</dbReference>
<dbReference type="GO" id="GO:0046872">
    <property type="term" value="F:metal ion binding"/>
    <property type="evidence" value="ECO:0007669"/>
    <property type="project" value="InterPro"/>
</dbReference>
<reference evidence="2" key="2">
    <citation type="submission" date="2021-04" db="EMBL/GenBank/DDBJ databases">
        <authorList>
            <person name="Gilroy R."/>
        </authorList>
    </citation>
    <scope>NUCLEOTIDE SEQUENCE</scope>
    <source>
        <strain evidence="2">ChiGjej4B4-7305</strain>
    </source>
</reference>
<dbReference type="EMBL" id="DXBY01000349">
    <property type="protein sequence ID" value="HIZ38189.1"/>
    <property type="molecule type" value="Genomic_DNA"/>
</dbReference>
<sequence length="202" mass="21898">MTETSTEVTEQTYAERARLAGLLAGLTPEQWAHPTLCADWRVRDVVAHMTAPFHTSGLRMLAGLARARFNYDRYAAPAARRDADRMGDAELLRILQENLRTPWPASGGGPEAGLSHDVIHGLDLTVPLGLPAAPTERIALVLVRTTPRSLAYFDVDLGGRRLVATDADVAIGSGADLPLPAREILLVITGRRSLSDVMAQER</sequence>
<dbReference type="InterPro" id="IPR017517">
    <property type="entry name" value="Maleyloyr_isom"/>
</dbReference>
<accession>A0A9D2EI81</accession>
<dbReference type="GO" id="GO:0016853">
    <property type="term" value="F:isomerase activity"/>
    <property type="evidence" value="ECO:0007669"/>
    <property type="project" value="UniProtKB-KW"/>
</dbReference>
<name>A0A9D2EI81_9MICO</name>
<comment type="caution">
    <text evidence="2">The sequence shown here is derived from an EMBL/GenBank/DDBJ whole genome shotgun (WGS) entry which is preliminary data.</text>
</comment>
<dbReference type="NCBIfam" id="TIGR03083">
    <property type="entry name" value="maleylpyruvate isomerase family mycothiol-dependent enzyme"/>
    <property type="match status" value="1"/>
</dbReference>
<proteinExistence type="predicted"/>
<evidence type="ECO:0000313" key="2">
    <source>
        <dbReference type="EMBL" id="HIZ38189.1"/>
    </source>
</evidence>
<dbReference type="AlphaFoldDB" id="A0A9D2EI81"/>
<dbReference type="InterPro" id="IPR034660">
    <property type="entry name" value="DinB/YfiT-like"/>
</dbReference>
<keyword evidence="2" id="KW-0413">Isomerase</keyword>
<dbReference type="Pfam" id="PF11716">
    <property type="entry name" value="MDMPI_N"/>
    <property type="match status" value="1"/>
</dbReference>
<feature type="domain" description="Mycothiol-dependent maleylpyruvate isomerase metal-binding" evidence="1">
    <location>
        <begin position="14"/>
        <end position="94"/>
    </location>
</feature>
<evidence type="ECO:0000259" key="1">
    <source>
        <dbReference type="Pfam" id="PF11716"/>
    </source>
</evidence>
<dbReference type="Proteomes" id="UP000824037">
    <property type="component" value="Unassembled WGS sequence"/>
</dbReference>
<gene>
    <name evidence="2" type="ORF">H9815_20620</name>
</gene>
<reference evidence="2" key="1">
    <citation type="journal article" date="2021" name="PeerJ">
        <title>Extensive microbial diversity within the chicken gut microbiome revealed by metagenomics and culture.</title>
        <authorList>
            <person name="Gilroy R."/>
            <person name="Ravi A."/>
            <person name="Getino M."/>
            <person name="Pursley I."/>
            <person name="Horton D.L."/>
            <person name="Alikhan N.F."/>
            <person name="Baker D."/>
            <person name="Gharbi K."/>
            <person name="Hall N."/>
            <person name="Watson M."/>
            <person name="Adriaenssens E.M."/>
            <person name="Foster-Nyarko E."/>
            <person name="Jarju S."/>
            <person name="Secka A."/>
            <person name="Antonio M."/>
            <person name="Oren A."/>
            <person name="Chaudhuri R.R."/>
            <person name="La Ragione R."/>
            <person name="Hildebrand F."/>
            <person name="Pallen M.J."/>
        </authorList>
    </citation>
    <scope>NUCLEOTIDE SEQUENCE</scope>
    <source>
        <strain evidence="2">ChiGjej4B4-7305</strain>
    </source>
</reference>
<protein>
    <submittedName>
        <fullName evidence="2">Maleylpyruvate isomerase family mycothiol-dependent enzyme</fullName>
    </submittedName>
</protein>
<organism evidence="2 3">
    <name type="scientific">Candidatus Ruania gallistercoris</name>
    <dbReference type="NCBI Taxonomy" id="2838746"/>
    <lineage>
        <taxon>Bacteria</taxon>
        <taxon>Bacillati</taxon>
        <taxon>Actinomycetota</taxon>
        <taxon>Actinomycetes</taxon>
        <taxon>Micrococcales</taxon>
        <taxon>Ruaniaceae</taxon>
        <taxon>Ruania</taxon>
    </lineage>
</organism>
<evidence type="ECO:0000313" key="3">
    <source>
        <dbReference type="Proteomes" id="UP000824037"/>
    </source>
</evidence>